<evidence type="ECO:0000313" key="4">
    <source>
        <dbReference type="EnsemblMetazoa" id="XP_037868282.1"/>
    </source>
</evidence>
<reference evidence="5" key="1">
    <citation type="journal article" date="2008" name="Insect Biochem. Mol. Biol.">
        <title>The genome of a lepidopteran model insect, the silkworm Bombyx mori.</title>
        <authorList>
            <consortium name="International Silkworm Genome Consortium"/>
        </authorList>
    </citation>
    <scope>NUCLEOTIDE SEQUENCE [LARGE SCALE GENOMIC DNA]</scope>
    <source>
        <strain evidence="5">p50T</strain>
    </source>
</reference>
<protein>
    <submittedName>
        <fullName evidence="4">Uncharacterized protein</fullName>
    </submittedName>
</protein>
<organism evidence="4 5">
    <name type="scientific">Bombyx mori</name>
    <name type="common">Silk moth</name>
    <dbReference type="NCBI Taxonomy" id="7091"/>
    <lineage>
        <taxon>Eukaryota</taxon>
        <taxon>Metazoa</taxon>
        <taxon>Ecdysozoa</taxon>
        <taxon>Arthropoda</taxon>
        <taxon>Hexapoda</taxon>
        <taxon>Insecta</taxon>
        <taxon>Pterygota</taxon>
        <taxon>Neoptera</taxon>
        <taxon>Endopterygota</taxon>
        <taxon>Lepidoptera</taxon>
        <taxon>Glossata</taxon>
        <taxon>Ditrysia</taxon>
        <taxon>Bombycoidea</taxon>
        <taxon>Bombycidae</taxon>
        <taxon>Bombycinae</taxon>
        <taxon>Bombyx</taxon>
    </lineage>
</organism>
<sequence>MNERKILLFLLSVVIYCMYSMQMWLMKNDVQSIEKPDEIINAASIDLRKNVTQLKREKKKGVPLQFKNACSILQIFTEKPEIEYKNKKDKTYDENSIAVIGLIAFLAILLLNAIVDVIKVKEEERKKQKLNKDGERRQSLAEFANKKTLRRESSKFSLQLFQIAESLVGNGEEKKTRRQNRPYTRGESTNSYLSEKKTHTDVSASASIGETSLVEPRLVKRKSVAKLFDNQLQWLPQKPVYNYHHCEFRFWRNSNLRSLPYSLWYHMFRDQQTRSLNIGCLSISNNKKTRRSICQLKLTQDSREFDIFVDLPPNYKSVLNVENNSPPSLFEISKRIFYHMIDNSAKRLTQEPLSLYSNEIENINENNNNLKSLENEFDEININGSSNSVNNCKNELRGTGKIENSKNYKRSKSFYAPRDIIDICYDFLPAFIKTDLINGPISRCENCICKKPIFDYVFCEFSLGKLILIDNTDDVILSAVFCSKSCADLWKTRRQTIPWTPAES</sequence>
<dbReference type="EnsemblMetazoa" id="XM_038012354.1">
    <property type="protein sequence ID" value="XP_037868282.1"/>
    <property type="gene ID" value="LOC101738653"/>
</dbReference>
<keyword evidence="1" id="KW-0175">Coiled coil</keyword>
<keyword evidence="3" id="KW-1133">Transmembrane helix</keyword>
<dbReference type="AlphaFoldDB" id="A0A8R2LWP1"/>
<feature type="transmembrane region" description="Helical" evidence="3">
    <location>
        <begin position="7"/>
        <end position="25"/>
    </location>
</feature>
<evidence type="ECO:0000256" key="2">
    <source>
        <dbReference type="SAM" id="MobiDB-lite"/>
    </source>
</evidence>
<evidence type="ECO:0000313" key="5">
    <source>
        <dbReference type="Proteomes" id="UP000005204"/>
    </source>
</evidence>
<evidence type="ECO:0000256" key="3">
    <source>
        <dbReference type="SAM" id="Phobius"/>
    </source>
</evidence>
<dbReference type="Proteomes" id="UP000005204">
    <property type="component" value="Unassembled WGS sequence"/>
</dbReference>
<reference evidence="4" key="2">
    <citation type="submission" date="2022-06" db="UniProtKB">
        <authorList>
            <consortium name="EnsemblMetazoa"/>
        </authorList>
    </citation>
    <scope>IDENTIFICATION</scope>
    <source>
        <strain evidence="4">p50T (Dazao)</strain>
    </source>
</reference>
<keyword evidence="3" id="KW-0472">Membrane</keyword>
<feature type="coiled-coil region" evidence="1">
    <location>
        <begin position="353"/>
        <end position="383"/>
    </location>
</feature>
<proteinExistence type="predicted"/>
<name>A0A8R2LWP1_BOMMO</name>
<feature type="region of interest" description="Disordered" evidence="2">
    <location>
        <begin position="171"/>
        <end position="198"/>
    </location>
</feature>
<evidence type="ECO:0000256" key="1">
    <source>
        <dbReference type="SAM" id="Coils"/>
    </source>
</evidence>
<keyword evidence="5" id="KW-1185">Reference proteome</keyword>
<accession>A0A8R2LWP1</accession>
<keyword evidence="3" id="KW-0812">Transmembrane</keyword>
<feature type="transmembrane region" description="Helical" evidence="3">
    <location>
        <begin position="97"/>
        <end position="118"/>
    </location>
</feature>